<name>A0ABM4GL59_DROKI</name>
<evidence type="ECO:0000313" key="2">
    <source>
        <dbReference type="RefSeq" id="XP_070143452.1"/>
    </source>
</evidence>
<proteinExistence type="predicted"/>
<organism evidence="1 2">
    <name type="scientific">Drosophila kikkawai</name>
    <name type="common">Fruit fly</name>
    <dbReference type="NCBI Taxonomy" id="30033"/>
    <lineage>
        <taxon>Eukaryota</taxon>
        <taxon>Metazoa</taxon>
        <taxon>Ecdysozoa</taxon>
        <taxon>Arthropoda</taxon>
        <taxon>Hexapoda</taxon>
        <taxon>Insecta</taxon>
        <taxon>Pterygota</taxon>
        <taxon>Neoptera</taxon>
        <taxon>Endopterygota</taxon>
        <taxon>Diptera</taxon>
        <taxon>Brachycera</taxon>
        <taxon>Muscomorpha</taxon>
        <taxon>Ephydroidea</taxon>
        <taxon>Drosophilidae</taxon>
        <taxon>Drosophila</taxon>
        <taxon>Sophophora</taxon>
    </lineage>
</organism>
<dbReference type="RefSeq" id="XP_070143452.1">
    <property type="nucleotide sequence ID" value="XM_070287351.1"/>
</dbReference>
<dbReference type="Pfam" id="PF16037">
    <property type="entry name" value="DUF4790"/>
    <property type="match status" value="1"/>
</dbReference>
<sequence length="186" mass="22174">MSTSERRSLLEDKRRLLGSMRQSLGMKNPIAPFAQNPVTAADDGRNSFTKMTKRHKKDQDFIISNFKEHPETEFTPIYQTTFDDDRDPILEPTFSKHRIPLQIRCLERYHISKKEYAHQFKREIDLLIENQPTAESAWQFVRTMAYTTLWPPLHTRKELKMFEKDFCKLSPAEQRRYDKIMSINFT</sequence>
<dbReference type="InterPro" id="IPR032004">
    <property type="entry name" value="DUF4790"/>
</dbReference>
<accession>A0ABM4GL59</accession>
<dbReference type="Proteomes" id="UP001652661">
    <property type="component" value="Chromosome 3R"/>
</dbReference>
<reference evidence="2" key="1">
    <citation type="submission" date="2025-08" db="UniProtKB">
        <authorList>
            <consortium name="RefSeq"/>
        </authorList>
    </citation>
    <scope>IDENTIFICATION</scope>
    <source>
        <strain evidence="2">14028-0561.14</strain>
        <tissue evidence="2">Whole fly</tissue>
    </source>
</reference>
<gene>
    <name evidence="2" type="primary">LOC108084103</name>
</gene>
<dbReference type="GeneID" id="108084103"/>
<keyword evidence="1" id="KW-1185">Reference proteome</keyword>
<evidence type="ECO:0000313" key="1">
    <source>
        <dbReference type="Proteomes" id="UP001652661"/>
    </source>
</evidence>
<protein>
    <submittedName>
        <fullName evidence="2">Uncharacterized protein</fullName>
    </submittedName>
</protein>